<protein>
    <submittedName>
        <fullName evidence="1">Uncharacterized protein</fullName>
    </submittedName>
</protein>
<accession>A0A9W6QSW4</accession>
<dbReference type="Proteomes" id="UP001165042">
    <property type="component" value="Unassembled WGS sequence"/>
</dbReference>
<evidence type="ECO:0000313" key="1">
    <source>
        <dbReference type="EMBL" id="GLW94962.1"/>
    </source>
</evidence>
<keyword evidence="2" id="KW-1185">Reference proteome</keyword>
<reference evidence="1" key="1">
    <citation type="submission" date="2023-02" db="EMBL/GenBank/DDBJ databases">
        <title>Actinokineospora globicatena NBRC 15670.</title>
        <authorList>
            <person name="Ichikawa N."/>
            <person name="Sato H."/>
            <person name="Tonouchi N."/>
        </authorList>
    </citation>
    <scope>NUCLEOTIDE SEQUENCE</scope>
    <source>
        <strain evidence="1">NBRC 15670</strain>
    </source>
</reference>
<sequence>MPATVDGEQYALAVFCAAVPGLRTRAVRGFWEDTLEMHVAEVAAGGSAVSACKELKLDPAAVPPPNRDDGTGPRTDWLPAPSLVGGYVCPGKRCARRADRDDDARPPRCAVFDEQMRFVRGG</sequence>
<name>A0A9W6QSW4_9PSEU</name>
<gene>
    <name evidence="1" type="ORF">Aglo03_57780</name>
</gene>
<comment type="caution">
    <text evidence="1">The sequence shown here is derived from an EMBL/GenBank/DDBJ whole genome shotgun (WGS) entry which is preliminary data.</text>
</comment>
<organism evidence="1 2">
    <name type="scientific">Actinokineospora globicatena</name>
    <dbReference type="NCBI Taxonomy" id="103729"/>
    <lineage>
        <taxon>Bacteria</taxon>
        <taxon>Bacillati</taxon>
        <taxon>Actinomycetota</taxon>
        <taxon>Actinomycetes</taxon>
        <taxon>Pseudonocardiales</taxon>
        <taxon>Pseudonocardiaceae</taxon>
        <taxon>Actinokineospora</taxon>
    </lineage>
</organism>
<dbReference type="AlphaFoldDB" id="A0A9W6QSW4"/>
<proteinExistence type="predicted"/>
<dbReference type="RefSeq" id="WP_285612873.1">
    <property type="nucleotide sequence ID" value="NZ_BSSD01000011.1"/>
</dbReference>
<dbReference type="EMBL" id="BSSD01000011">
    <property type="protein sequence ID" value="GLW94962.1"/>
    <property type="molecule type" value="Genomic_DNA"/>
</dbReference>
<evidence type="ECO:0000313" key="2">
    <source>
        <dbReference type="Proteomes" id="UP001165042"/>
    </source>
</evidence>